<evidence type="ECO:0000313" key="1">
    <source>
        <dbReference type="EMBL" id="KGP91307.1"/>
    </source>
</evidence>
<evidence type="ECO:0008006" key="3">
    <source>
        <dbReference type="Google" id="ProtNLM"/>
    </source>
</evidence>
<sequence length="247" mass="28409">MSTDHKQQLYAFLAEKAFIHIESNFGDKIDYRISDIINDQEQAQEFVDVQKEHRETLNSTIVGTLFGKRYSVLGMGIFTLLVDYGLLIDTTPELVGIKLEAGKPNRYYIEETAVKEVNELSTEEVERLIRVCIKEHHEPLFDQVAKASKSKSSHLHSLVSHNLFQRSLVLGRQEGADLERIQHYLDLFTTDLLFKDNETNPLQFTFELHTPEEGDPFYIRKHCCLSYLIHKGDKSQCCGTCPHLFSS</sequence>
<dbReference type="eggNOG" id="COG4114">
    <property type="taxonomic scope" value="Bacteria"/>
</dbReference>
<dbReference type="EMBL" id="AVBG01000007">
    <property type="protein sequence ID" value="KGP91307.1"/>
    <property type="molecule type" value="Genomic_DNA"/>
</dbReference>
<evidence type="ECO:0000313" key="2">
    <source>
        <dbReference type="Proteomes" id="UP000030153"/>
    </source>
</evidence>
<comment type="caution">
    <text evidence="1">The sequence shown here is derived from an EMBL/GenBank/DDBJ whole genome shotgun (WGS) entry which is preliminary data.</text>
</comment>
<organism evidence="1 2">
    <name type="scientific">Pontibacillus chungwhensis BH030062</name>
    <dbReference type="NCBI Taxonomy" id="1385513"/>
    <lineage>
        <taxon>Bacteria</taxon>
        <taxon>Bacillati</taxon>
        <taxon>Bacillota</taxon>
        <taxon>Bacilli</taxon>
        <taxon>Bacillales</taxon>
        <taxon>Bacillaceae</taxon>
        <taxon>Pontibacillus</taxon>
    </lineage>
</organism>
<dbReference type="Proteomes" id="UP000030153">
    <property type="component" value="Unassembled WGS sequence"/>
</dbReference>
<proteinExistence type="predicted"/>
<keyword evidence="2" id="KW-1185">Reference proteome</keyword>
<dbReference type="RefSeq" id="WP_036783578.1">
    <property type="nucleotide sequence ID" value="NZ_AVBG01000007.1"/>
</dbReference>
<name>A0A0A2USN8_9BACI</name>
<gene>
    <name evidence="1" type="ORF">N780_08315</name>
</gene>
<protein>
    <recommendedName>
        <fullName evidence="3">Aerobactin siderophore biosynthesis IucA/IucC-like C-terminal domain-containing protein</fullName>
    </recommendedName>
</protein>
<accession>A0A0A2USN8</accession>
<reference evidence="1 2" key="1">
    <citation type="submission" date="2013-08" db="EMBL/GenBank/DDBJ databases">
        <title>Genome of Pontibacillus chungwhensis.</title>
        <authorList>
            <person name="Wang Q."/>
            <person name="Wang G."/>
        </authorList>
    </citation>
    <scope>NUCLEOTIDE SEQUENCE [LARGE SCALE GENOMIC DNA]</scope>
    <source>
        <strain evidence="1 2">BH030062</strain>
    </source>
</reference>
<dbReference type="OrthoDB" id="2819999at2"/>
<dbReference type="STRING" id="1385513.N780_08315"/>
<dbReference type="AlphaFoldDB" id="A0A0A2USN8"/>